<dbReference type="GO" id="GO:0050380">
    <property type="term" value="F:undecaprenyl-diphosphatase activity"/>
    <property type="evidence" value="ECO:0007669"/>
    <property type="project" value="UniProtKB-UniRule"/>
</dbReference>
<dbReference type="NCBIfam" id="NF001389">
    <property type="entry name" value="PRK00281.1-2"/>
    <property type="match status" value="1"/>
</dbReference>
<dbReference type="Pfam" id="PF02673">
    <property type="entry name" value="BacA"/>
    <property type="match status" value="1"/>
</dbReference>
<dbReference type="OrthoDB" id="9808289at2"/>
<dbReference type="EC" id="3.6.1.27" evidence="3 14"/>
<dbReference type="GO" id="GO:0009252">
    <property type="term" value="P:peptidoglycan biosynthetic process"/>
    <property type="evidence" value="ECO:0007669"/>
    <property type="project" value="UniProtKB-KW"/>
</dbReference>
<evidence type="ECO:0000256" key="14">
    <source>
        <dbReference type="HAMAP-Rule" id="MF_01006"/>
    </source>
</evidence>
<keyword evidence="16" id="KW-1185">Reference proteome</keyword>
<comment type="miscellaneous">
    <text evidence="14">Bacitracin is thought to be involved in the inhibition of peptidoglycan synthesis by sequestering undecaprenyl diphosphate, thereby reducing the pool of lipid carrier available.</text>
</comment>
<keyword evidence="5 14" id="KW-1003">Cell membrane</keyword>
<sequence>MEISHAIVLGVVEGLTEFLPVSSTGHLILTAHLLGIPQDNFTKSFEISIQLGAILAVMLLYWKKLLTDVEVIKRVILAFLPTGILGFLLYKFIKVYLIGNELVVVLSLFFGGLFLLFADRFCEKRCYLDQINRLPYVKAVAIGLFQSLAMIPGVSRSGATIIGGMFMGLNRKEAAEFSFLLAIPTMLIATAYDLYKSHSEFVVEDYKILAIGFLCAFLTALVSVKTFLRFISSHSFVPFGVYRIFISIVYALFKLR</sequence>
<keyword evidence="10 14" id="KW-0046">Antibiotic resistance</keyword>
<evidence type="ECO:0000256" key="1">
    <source>
        <dbReference type="ARBA" id="ARBA00004651"/>
    </source>
</evidence>
<dbReference type="NCBIfam" id="NF001390">
    <property type="entry name" value="PRK00281.1-4"/>
    <property type="match status" value="1"/>
</dbReference>
<dbReference type="NCBIfam" id="TIGR00753">
    <property type="entry name" value="undec_PP_bacA"/>
    <property type="match status" value="1"/>
</dbReference>
<dbReference type="AlphaFoldDB" id="A0A1M6SY38"/>
<comment type="function">
    <text evidence="14">Catalyzes the dephosphorylation of undecaprenyl diphosphate (UPP). Confers resistance to bacitracin.</text>
</comment>
<evidence type="ECO:0000256" key="8">
    <source>
        <dbReference type="ARBA" id="ARBA00022989"/>
    </source>
</evidence>
<dbReference type="GO" id="GO:0008360">
    <property type="term" value="P:regulation of cell shape"/>
    <property type="evidence" value="ECO:0007669"/>
    <property type="project" value="UniProtKB-KW"/>
</dbReference>
<evidence type="ECO:0000256" key="10">
    <source>
        <dbReference type="ARBA" id="ARBA00023251"/>
    </source>
</evidence>
<keyword evidence="6 14" id="KW-0812">Transmembrane</keyword>
<evidence type="ECO:0000256" key="7">
    <source>
        <dbReference type="ARBA" id="ARBA00022801"/>
    </source>
</evidence>
<keyword evidence="14" id="KW-0961">Cell wall biogenesis/degradation</keyword>
<dbReference type="InterPro" id="IPR003824">
    <property type="entry name" value="UppP"/>
</dbReference>
<feature type="transmembrane region" description="Helical" evidence="14">
    <location>
        <begin position="206"/>
        <end position="224"/>
    </location>
</feature>
<proteinExistence type="inferred from homology"/>
<evidence type="ECO:0000256" key="3">
    <source>
        <dbReference type="ARBA" id="ARBA00012374"/>
    </source>
</evidence>
<evidence type="ECO:0000256" key="12">
    <source>
        <dbReference type="ARBA" id="ARBA00032932"/>
    </source>
</evidence>
<keyword evidence="9 14" id="KW-0472">Membrane</keyword>
<keyword evidence="7 14" id="KW-0378">Hydrolase</keyword>
<dbReference type="PANTHER" id="PTHR30622">
    <property type="entry name" value="UNDECAPRENYL-DIPHOSPHATASE"/>
    <property type="match status" value="1"/>
</dbReference>
<feature type="transmembrane region" description="Helical" evidence="14">
    <location>
        <begin position="102"/>
        <end position="122"/>
    </location>
</feature>
<feature type="transmembrane region" description="Helical" evidence="14">
    <location>
        <begin position="75"/>
        <end position="96"/>
    </location>
</feature>
<name>A0A1M6SY38_9AQUI</name>
<keyword evidence="8 14" id="KW-1133">Transmembrane helix</keyword>
<comment type="similarity">
    <text evidence="2 14">Belongs to the UppP family.</text>
</comment>
<dbReference type="PANTHER" id="PTHR30622:SF3">
    <property type="entry name" value="UNDECAPRENYL-DIPHOSPHATASE"/>
    <property type="match status" value="1"/>
</dbReference>
<accession>A0A1M6SY38</accession>
<evidence type="ECO:0000256" key="2">
    <source>
        <dbReference type="ARBA" id="ARBA00010621"/>
    </source>
</evidence>
<keyword evidence="14" id="KW-0133">Cell shape</keyword>
<dbReference type="RefSeq" id="WP_079654318.1">
    <property type="nucleotide sequence ID" value="NZ_LT670846.1"/>
</dbReference>
<dbReference type="HAMAP" id="MF_01006">
    <property type="entry name" value="Undec_diphosphatase"/>
    <property type="match status" value="1"/>
</dbReference>
<evidence type="ECO:0000313" key="15">
    <source>
        <dbReference type="EMBL" id="SHK49596.1"/>
    </source>
</evidence>
<feature type="transmembrane region" description="Helical" evidence="14">
    <location>
        <begin position="47"/>
        <end position="63"/>
    </location>
</feature>
<dbReference type="GO" id="GO:0046677">
    <property type="term" value="P:response to antibiotic"/>
    <property type="evidence" value="ECO:0007669"/>
    <property type="project" value="UniProtKB-UniRule"/>
</dbReference>
<feature type="transmembrane region" description="Helical" evidence="14">
    <location>
        <begin position="174"/>
        <end position="194"/>
    </location>
</feature>
<dbReference type="GO" id="GO:0005886">
    <property type="term" value="C:plasma membrane"/>
    <property type="evidence" value="ECO:0007669"/>
    <property type="project" value="UniProtKB-SubCell"/>
</dbReference>
<reference evidence="15 16" key="1">
    <citation type="submission" date="2016-11" db="EMBL/GenBank/DDBJ databases">
        <authorList>
            <person name="Jaros S."/>
            <person name="Januszkiewicz K."/>
            <person name="Wedrychowicz H."/>
        </authorList>
    </citation>
    <scope>NUCLEOTIDE SEQUENCE [LARGE SCALE GENOMIC DNA]</scope>
    <source>
        <strain evidence="15 16">DSM 19557</strain>
    </source>
</reference>
<evidence type="ECO:0000256" key="11">
    <source>
        <dbReference type="ARBA" id="ARBA00032707"/>
    </source>
</evidence>
<protein>
    <recommendedName>
        <fullName evidence="4 14">Undecaprenyl-diphosphatase</fullName>
        <ecNumber evidence="3 14">3.6.1.27</ecNumber>
    </recommendedName>
    <alternativeName>
        <fullName evidence="12 14">Bacitracin resistance protein</fullName>
    </alternativeName>
    <alternativeName>
        <fullName evidence="11 14">Undecaprenyl pyrophosphate phosphatase</fullName>
    </alternativeName>
</protein>
<evidence type="ECO:0000313" key="16">
    <source>
        <dbReference type="Proteomes" id="UP000189810"/>
    </source>
</evidence>
<evidence type="ECO:0000256" key="6">
    <source>
        <dbReference type="ARBA" id="ARBA00022692"/>
    </source>
</evidence>
<dbReference type="STRING" id="381751.SAMN05444391_1214"/>
<feature type="transmembrane region" description="Helical" evidence="14">
    <location>
        <begin position="236"/>
        <end position="253"/>
    </location>
</feature>
<evidence type="ECO:0000256" key="4">
    <source>
        <dbReference type="ARBA" id="ARBA00021581"/>
    </source>
</evidence>
<organism evidence="15 16">
    <name type="scientific">Thermocrinis minervae</name>
    <dbReference type="NCBI Taxonomy" id="381751"/>
    <lineage>
        <taxon>Bacteria</taxon>
        <taxon>Pseudomonadati</taxon>
        <taxon>Aquificota</taxon>
        <taxon>Aquificia</taxon>
        <taxon>Aquificales</taxon>
        <taxon>Aquificaceae</taxon>
        <taxon>Thermocrinis</taxon>
    </lineage>
</organism>
<dbReference type="GO" id="GO:0071555">
    <property type="term" value="P:cell wall organization"/>
    <property type="evidence" value="ECO:0007669"/>
    <property type="project" value="UniProtKB-KW"/>
</dbReference>
<dbReference type="EMBL" id="LT670846">
    <property type="protein sequence ID" value="SHK49596.1"/>
    <property type="molecule type" value="Genomic_DNA"/>
</dbReference>
<dbReference type="Proteomes" id="UP000189810">
    <property type="component" value="Chromosome I"/>
</dbReference>
<keyword evidence="14" id="KW-0573">Peptidoglycan synthesis</keyword>
<comment type="subcellular location">
    <subcellularLocation>
        <location evidence="1 14">Cell membrane</location>
        <topology evidence="1 14">Multi-pass membrane protein</topology>
    </subcellularLocation>
</comment>
<comment type="catalytic activity">
    <reaction evidence="13 14">
        <text>di-trans,octa-cis-undecaprenyl diphosphate + H2O = di-trans,octa-cis-undecaprenyl phosphate + phosphate + H(+)</text>
        <dbReference type="Rhea" id="RHEA:28094"/>
        <dbReference type="ChEBI" id="CHEBI:15377"/>
        <dbReference type="ChEBI" id="CHEBI:15378"/>
        <dbReference type="ChEBI" id="CHEBI:43474"/>
        <dbReference type="ChEBI" id="CHEBI:58405"/>
        <dbReference type="ChEBI" id="CHEBI:60392"/>
        <dbReference type="EC" id="3.6.1.27"/>
    </reaction>
</comment>
<evidence type="ECO:0000256" key="13">
    <source>
        <dbReference type="ARBA" id="ARBA00047594"/>
    </source>
</evidence>
<evidence type="ECO:0000256" key="5">
    <source>
        <dbReference type="ARBA" id="ARBA00022475"/>
    </source>
</evidence>
<gene>
    <name evidence="14" type="primary">uppP</name>
    <name evidence="15" type="ORF">SAMN05444391_1214</name>
</gene>
<evidence type="ECO:0000256" key="9">
    <source>
        <dbReference type="ARBA" id="ARBA00023136"/>
    </source>
</evidence>